<evidence type="ECO:0000256" key="3">
    <source>
        <dbReference type="ARBA" id="ARBA00012027"/>
    </source>
</evidence>
<evidence type="ECO:0000256" key="6">
    <source>
        <dbReference type="ARBA" id="ARBA00023098"/>
    </source>
</evidence>
<evidence type="ECO:0000256" key="2">
    <source>
        <dbReference type="ARBA" id="ARBA00008664"/>
    </source>
</evidence>
<comment type="similarity">
    <text evidence="2">Belongs to the phospholipase D family.</text>
</comment>
<name>A0A549SCV4_METSR</name>
<dbReference type="AlphaFoldDB" id="A0A549SCV4"/>
<dbReference type="EC" id="3.1.4.4" evidence="3"/>
<dbReference type="EMBL" id="VJMF01000117">
    <property type="protein sequence ID" value="TRL23447.1"/>
    <property type="molecule type" value="Genomic_DNA"/>
</dbReference>
<evidence type="ECO:0000259" key="8">
    <source>
        <dbReference type="Pfam" id="PF13091"/>
    </source>
</evidence>
<dbReference type="InterPro" id="IPR051406">
    <property type="entry name" value="PLD_domain"/>
</dbReference>
<dbReference type="CDD" id="cd09116">
    <property type="entry name" value="PLDc_Nuc_like"/>
    <property type="match status" value="1"/>
</dbReference>
<evidence type="ECO:0000313" key="10">
    <source>
        <dbReference type="Proteomes" id="UP000316781"/>
    </source>
</evidence>
<dbReference type="Gene3D" id="3.30.870.10">
    <property type="entry name" value="Endonuclease Chain A"/>
    <property type="match status" value="1"/>
</dbReference>
<evidence type="ECO:0000256" key="5">
    <source>
        <dbReference type="ARBA" id="ARBA00022963"/>
    </source>
</evidence>
<evidence type="ECO:0000256" key="1">
    <source>
        <dbReference type="ARBA" id="ARBA00000798"/>
    </source>
</evidence>
<dbReference type="PANTHER" id="PTHR43856">
    <property type="entry name" value="CARDIOLIPIN HYDROLASE"/>
    <property type="match status" value="1"/>
</dbReference>
<protein>
    <recommendedName>
        <fullName evidence="3">phospholipase D</fullName>
        <ecNumber evidence="3">3.1.4.4</ecNumber>
    </recommendedName>
</protein>
<accession>A0A549SCV4</accession>
<feature type="domain" description="Phospholipase D-like" evidence="8">
    <location>
        <begin position="42"/>
        <end position="159"/>
    </location>
</feature>
<dbReference type="PANTHER" id="PTHR43856:SF1">
    <property type="entry name" value="MITOCHONDRIAL CARDIOLIPIN HYDROLASE"/>
    <property type="match status" value="1"/>
</dbReference>
<evidence type="ECO:0000256" key="4">
    <source>
        <dbReference type="ARBA" id="ARBA00022801"/>
    </source>
</evidence>
<dbReference type="InterPro" id="IPR025202">
    <property type="entry name" value="PLD-like_dom"/>
</dbReference>
<gene>
    <name evidence="9" type="ORF">FM996_20850</name>
</gene>
<dbReference type="GO" id="GO:0004630">
    <property type="term" value="F:phospholipase D activity"/>
    <property type="evidence" value="ECO:0007669"/>
    <property type="project" value="UniProtKB-EC"/>
</dbReference>
<evidence type="ECO:0000256" key="7">
    <source>
        <dbReference type="SAM" id="SignalP"/>
    </source>
</evidence>
<keyword evidence="4" id="KW-0378">Hydrolase</keyword>
<comment type="caution">
    <text evidence="9">The sequence shown here is derived from an EMBL/GenBank/DDBJ whole genome shotgun (WGS) entry which is preliminary data.</text>
</comment>
<sequence>MSFRQSLLAGVFAFAPLSSVRAAEPPEIHYAPVENLERVDVALLRAARSTIDLAAYVLTDWPVIDALIDAHRRGVTVRIVLDPSERSDLDRLREISGDVRVSPPGPFMHLKSYSIDGATLRSGSANLTASGLKQQDNDLIVLRDRAVAQAFEGRFSQIWSAAKSIGAPGPSFASKVVAPASTNSPAPASCAIKGNISRKGERIFHKPGEPFYDRVKIDQSAGERWFCSEQEAVAAGWRHGRAD</sequence>
<dbReference type="GO" id="GO:0016891">
    <property type="term" value="F:RNA endonuclease activity producing 5'-phosphomonoesters, hydrolytic mechanism"/>
    <property type="evidence" value="ECO:0007669"/>
    <property type="project" value="TreeGrafter"/>
</dbReference>
<organism evidence="9 10">
    <name type="scientific">Methylosinus sporium</name>
    <dbReference type="NCBI Taxonomy" id="428"/>
    <lineage>
        <taxon>Bacteria</taxon>
        <taxon>Pseudomonadati</taxon>
        <taxon>Pseudomonadota</taxon>
        <taxon>Alphaproteobacteria</taxon>
        <taxon>Hyphomicrobiales</taxon>
        <taxon>Methylocystaceae</taxon>
        <taxon>Methylosinus</taxon>
    </lineage>
</organism>
<keyword evidence="6" id="KW-0443">Lipid metabolism</keyword>
<dbReference type="Proteomes" id="UP000316781">
    <property type="component" value="Unassembled WGS sequence"/>
</dbReference>
<comment type="catalytic activity">
    <reaction evidence="1">
        <text>a 1,2-diacyl-sn-glycero-3-phosphocholine + H2O = a 1,2-diacyl-sn-glycero-3-phosphate + choline + H(+)</text>
        <dbReference type="Rhea" id="RHEA:14445"/>
        <dbReference type="ChEBI" id="CHEBI:15354"/>
        <dbReference type="ChEBI" id="CHEBI:15377"/>
        <dbReference type="ChEBI" id="CHEBI:15378"/>
        <dbReference type="ChEBI" id="CHEBI:57643"/>
        <dbReference type="ChEBI" id="CHEBI:58608"/>
        <dbReference type="EC" id="3.1.4.4"/>
    </reaction>
</comment>
<dbReference type="RefSeq" id="WP_142864635.1">
    <property type="nucleotide sequence ID" value="NZ_VJMF01000117.1"/>
</dbReference>
<feature type="chain" id="PRO_5022128814" description="phospholipase D" evidence="7">
    <location>
        <begin position="23"/>
        <end position="243"/>
    </location>
</feature>
<reference evidence="9 10" key="1">
    <citation type="submission" date="2019-07" db="EMBL/GenBank/DDBJ databases">
        <title>Ln-dependent methylotrophs.</title>
        <authorList>
            <person name="Tani A."/>
        </authorList>
    </citation>
    <scope>NUCLEOTIDE SEQUENCE [LARGE SCALE GENOMIC DNA]</scope>
    <source>
        <strain evidence="9 10">SM89A</strain>
    </source>
</reference>
<dbReference type="SUPFAM" id="SSF56024">
    <property type="entry name" value="Phospholipase D/nuclease"/>
    <property type="match status" value="1"/>
</dbReference>
<evidence type="ECO:0000313" key="9">
    <source>
        <dbReference type="EMBL" id="TRL23447.1"/>
    </source>
</evidence>
<feature type="signal peptide" evidence="7">
    <location>
        <begin position="1"/>
        <end position="22"/>
    </location>
</feature>
<dbReference type="Pfam" id="PF13091">
    <property type="entry name" value="PLDc_2"/>
    <property type="match status" value="1"/>
</dbReference>
<keyword evidence="5" id="KW-0442">Lipid degradation</keyword>
<keyword evidence="7" id="KW-0732">Signal</keyword>
<dbReference type="GO" id="GO:0016042">
    <property type="term" value="P:lipid catabolic process"/>
    <property type="evidence" value="ECO:0007669"/>
    <property type="project" value="UniProtKB-KW"/>
</dbReference>
<proteinExistence type="inferred from homology"/>